<proteinExistence type="predicted"/>
<keyword evidence="1" id="KW-0812">Transmembrane</keyword>
<dbReference type="Pfam" id="PF20153">
    <property type="entry name" value="DUF6535"/>
    <property type="match status" value="1"/>
</dbReference>
<sequence length="213" mass="23049">MVCYHAYDSLLETHNNVDASLQPIPAVPARSSSAWNPLLDSTIKSAQPTLERWRGGLDTLLIFVGFFSSIVASFLVESSKNLKPDEGARTNELLMNLTEILIGLGGDTASTLVLSPTTPFTADPVDIRVNFYWSLSLVISILAAALAVSGRGFLALLIRPEGDAAAKLTELHQRWSQAKLILGPLLEALPQILMVPFSLFVIGLLDYLLSSSL</sequence>
<evidence type="ECO:0000313" key="3">
    <source>
        <dbReference type="EMBL" id="TFK33211.1"/>
    </source>
</evidence>
<dbReference type="InterPro" id="IPR045338">
    <property type="entry name" value="DUF6535"/>
</dbReference>
<reference evidence="3 4" key="1">
    <citation type="journal article" date="2019" name="Nat. Ecol. Evol.">
        <title>Megaphylogeny resolves global patterns of mushroom evolution.</title>
        <authorList>
            <person name="Varga T."/>
            <person name="Krizsan K."/>
            <person name="Foldi C."/>
            <person name="Dima B."/>
            <person name="Sanchez-Garcia M."/>
            <person name="Sanchez-Ramirez S."/>
            <person name="Szollosi G.J."/>
            <person name="Szarkandi J.G."/>
            <person name="Papp V."/>
            <person name="Albert L."/>
            <person name="Andreopoulos W."/>
            <person name="Angelini C."/>
            <person name="Antonin V."/>
            <person name="Barry K.W."/>
            <person name="Bougher N.L."/>
            <person name="Buchanan P."/>
            <person name="Buyck B."/>
            <person name="Bense V."/>
            <person name="Catcheside P."/>
            <person name="Chovatia M."/>
            <person name="Cooper J."/>
            <person name="Damon W."/>
            <person name="Desjardin D."/>
            <person name="Finy P."/>
            <person name="Geml J."/>
            <person name="Haridas S."/>
            <person name="Hughes K."/>
            <person name="Justo A."/>
            <person name="Karasinski D."/>
            <person name="Kautmanova I."/>
            <person name="Kiss B."/>
            <person name="Kocsube S."/>
            <person name="Kotiranta H."/>
            <person name="LaButti K.M."/>
            <person name="Lechner B.E."/>
            <person name="Liimatainen K."/>
            <person name="Lipzen A."/>
            <person name="Lukacs Z."/>
            <person name="Mihaltcheva S."/>
            <person name="Morgado L.N."/>
            <person name="Niskanen T."/>
            <person name="Noordeloos M.E."/>
            <person name="Ohm R.A."/>
            <person name="Ortiz-Santana B."/>
            <person name="Ovrebo C."/>
            <person name="Racz N."/>
            <person name="Riley R."/>
            <person name="Savchenko A."/>
            <person name="Shiryaev A."/>
            <person name="Soop K."/>
            <person name="Spirin V."/>
            <person name="Szebenyi C."/>
            <person name="Tomsovsky M."/>
            <person name="Tulloss R.E."/>
            <person name="Uehling J."/>
            <person name="Grigoriev I.V."/>
            <person name="Vagvolgyi C."/>
            <person name="Papp T."/>
            <person name="Martin F.M."/>
            <person name="Miettinen O."/>
            <person name="Hibbett D.S."/>
            <person name="Nagy L.G."/>
        </authorList>
    </citation>
    <scope>NUCLEOTIDE SEQUENCE [LARGE SCALE GENOMIC DNA]</scope>
    <source>
        <strain evidence="3 4">CBS 166.37</strain>
    </source>
</reference>
<evidence type="ECO:0000259" key="2">
    <source>
        <dbReference type="Pfam" id="PF20153"/>
    </source>
</evidence>
<name>A0A5C3LWR4_9AGAR</name>
<feature type="transmembrane region" description="Helical" evidence="1">
    <location>
        <begin position="131"/>
        <end position="159"/>
    </location>
</feature>
<feature type="domain" description="DUF6535" evidence="2">
    <location>
        <begin position="35"/>
        <end position="209"/>
    </location>
</feature>
<feature type="transmembrane region" description="Helical" evidence="1">
    <location>
        <begin position="57"/>
        <end position="76"/>
    </location>
</feature>
<evidence type="ECO:0000256" key="1">
    <source>
        <dbReference type="SAM" id="Phobius"/>
    </source>
</evidence>
<keyword evidence="4" id="KW-1185">Reference proteome</keyword>
<protein>
    <recommendedName>
        <fullName evidence="2">DUF6535 domain-containing protein</fullName>
    </recommendedName>
</protein>
<keyword evidence="1" id="KW-0472">Membrane</keyword>
<dbReference type="EMBL" id="ML213652">
    <property type="protein sequence ID" value="TFK33211.1"/>
    <property type="molecule type" value="Genomic_DNA"/>
</dbReference>
<evidence type="ECO:0000313" key="4">
    <source>
        <dbReference type="Proteomes" id="UP000308652"/>
    </source>
</evidence>
<dbReference type="OrthoDB" id="3221808at2759"/>
<feature type="transmembrane region" description="Helical" evidence="1">
    <location>
        <begin position="180"/>
        <end position="205"/>
    </location>
</feature>
<keyword evidence="1" id="KW-1133">Transmembrane helix</keyword>
<gene>
    <name evidence="3" type="ORF">BDQ12DRAFT_615647</name>
</gene>
<dbReference type="Proteomes" id="UP000308652">
    <property type="component" value="Unassembled WGS sequence"/>
</dbReference>
<dbReference type="AlphaFoldDB" id="A0A5C3LWR4"/>
<accession>A0A5C3LWR4</accession>
<feature type="non-terminal residue" evidence="3">
    <location>
        <position position="213"/>
    </location>
</feature>
<organism evidence="3 4">
    <name type="scientific">Crucibulum laeve</name>
    <dbReference type="NCBI Taxonomy" id="68775"/>
    <lineage>
        <taxon>Eukaryota</taxon>
        <taxon>Fungi</taxon>
        <taxon>Dikarya</taxon>
        <taxon>Basidiomycota</taxon>
        <taxon>Agaricomycotina</taxon>
        <taxon>Agaricomycetes</taxon>
        <taxon>Agaricomycetidae</taxon>
        <taxon>Agaricales</taxon>
        <taxon>Agaricineae</taxon>
        <taxon>Nidulariaceae</taxon>
        <taxon>Crucibulum</taxon>
    </lineage>
</organism>